<gene>
    <name evidence="1" type="ORF">CGZ90_00910</name>
</gene>
<proteinExistence type="predicted"/>
<dbReference type="RefSeq" id="WP_094250455.1">
    <property type="nucleotide sequence ID" value="NZ_JBHLXL010000001.1"/>
</dbReference>
<dbReference type="AlphaFoldDB" id="A0A235FC24"/>
<evidence type="ECO:0000313" key="1">
    <source>
        <dbReference type="EMBL" id="OYD58493.1"/>
    </source>
</evidence>
<keyword evidence="2" id="KW-1185">Reference proteome</keyword>
<reference evidence="1 2" key="1">
    <citation type="submission" date="2017-07" db="EMBL/GenBank/DDBJ databases">
        <title>Fictibacillus sp. nov. GDSW-R2A3 Genome sequencing and assembly.</title>
        <authorList>
            <person name="Mayilraj S."/>
        </authorList>
    </citation>
    <scope>NUCLEOTIDE SEQUENCE [LARGE SCALE GENOMIC DNA]</scope>
    <source>
        <strain evidence="1 2">GDSW-R2A3</strain>
    </source>
</reference>
<accession>A0A235FC24</accession>
<protein>
    <submittedName>
        <fullName evidence="1">Uncharacterized protein</fullName>
    </submittedName>
</protein>
<comment type="caution">
    <text evidence="1">The sequence shown here is derived from an EMBL/GenBank/DDBJ whole genome shotgun (WGS) entry which is preliminary data.</text>
</comment>
<sequence>MDKEELGECDYCLRTGRKKNLARLIVGYDVHMGRNIERFYCPQCLRIVEDDIQELPWIKEYGYKVDYPYRKKP</sequence>
<name>A0A235FC24_9BACL</name>
<dbReference type="Proteomes" id="UP000215059">
    <property type="component" value="Unassembled WGS sequence"/>
</dbReference>
<evidence type="ECO:0000313" key="2">
    <source>
        <dbReference type="Proteomes" id="UP000215059"/>
    </source>
</evidence>
<dbReference type="OrthoDB" id="2983522at2"/>
<organism evidence="1 2">
    <name type="scientific">Fictibacillus aquaticus</name>
    <dbReference type="NCBI Taxonomy" id="2021314"/>
    <lineage>
        <taxon>Bacteria</taxon>
        <taxon>Bacillati</taxon>
        <taxon>Bacillota</taxon>
        <taxon>Bacilli</taxon>
        <taxon>Bacillales</taxon>
        <taxon>Fictibacillaceae</taxon>
        <taxon>Fictibacillus</taxon>
    </lineage>
</organism>
<dbReference type="EMBL" id="NOII01000001">
    <property type="protein sequence ID" value="OYD58493.1"/>
    <property type="molecule type" value="Genomic_DNA"/>
</dbReference>